<dbReference type="Gene3D" id="3.40.50.620">
    <property type="entry name" value="HUPs"/>
    <property type="match status" value="1"/>
</dbReference>
<dbReference type="InterPro" id="IPR050102">
    <property type="entry name" value="tRNA_sulfurtransferase_ThiI"/>
</dbReference>
<dbReference type="GO" id="GO:0009229">
    <property type="term" value="P:thiamine diphosphate biosynthetic process"/>
    <property type="evidence" value="ECO:0007669"/>
    <property type="project" value="UniProtKB-UniRule"/>
</dbReference>
<keyword evidence="2 18" id="KW-0963">Cytoplasm</keyword>
<feature type="binding site" evidence="18">
    <location>
        <begin position="182"/>
        <end position="183"/>
    </location>
    <ligand>
        <name>ATP</name>
        <dbReference type="ChEBI" id="CHEBI:30616"/>
    </ligand>
</feature>
<dbReference type="SUPFAM" id="SSF52402">
    <property type="entry name" value="Adenine nucleotide alpha hydrolases-like"/>
    <property type="match status" value="1"/>
</dbReference>
<dbReference type="EC" id="2.8.1.4" evidence="13 18"/>
<evidence type="ECO:0000313" key="20">
    <source>
        <dbReference type="EMBL" id="SHE81280.1"/>
    </source>
</evidence>
<keyword evidence="4 18" id="KW-0808">Transferase</keyword>
<evidence type="ECO:0000256" key="9">
    <source>
        <dbReference type="ARBA" id="ARBA00050570"/>
    </source>
</evidence>
<comment type="caution">
    <text evidence="20">The sequence shown here is derived from an EMBL/GenBank/DDBJ whole genome shotgun (WGS) entry which is preliminary data.</text>
</comment>
<protein>
    <recommendedName>
        <fullName evidence="14 18">Probable tRNA sulfurtransferase</fullName>
        <ecNumber evidence="13 18">2.8.1.4</ecNumber>
    </recommendedName>
    <alternativeName>
        <fullName evidence="15 18">Sulfur carrier protein ThiS sulfurtransferase</fullName>
    </alternativeName>
    <alternativeName>
        <fullName evidence="16 18">Thiamine biosynthesis protein ThiI</fullName>
    </alternativeName>
    <alternativeName>
        <fullName evidence="17 18">tRNA 4-thiouridine synthase</fullName>
    </alternativeName>
</protein>
<dbReference type="UniPathway" id="UPA00060"/>
<proteinExistence type="inferred from homology"/>
<dbReference type="HAMAP" id="MF_00021">
    <property type="entry name" value="ThiI"/>
    <property type="match status" value="1"/>
</dbReference>
<dbReference type="InterPro" id="IPR004114">
    <property type="entry name" value="THUMP_dom"/>
</dbReference>
<dbReference type="InterPro" id="IPR049961">
    <property type="entry name" value="ThiI_N"/>
</dbReference>
<reference evidence="20" key="1">
    <citation type="submission" date="2016-11" db="EMBL/GenBank/DDBJ databases">
        <authorList>
            <person name="Varghese N."/>
            <person name="Submissions S."/>
        </authorList>
    </citation>
    <scope>NUCLEOTIDE SEQUENCE [LARGE SCALE GENOMIC DNA]</scope>
    <source>
        <strain evidence="20">DSM 16785</strain>
    </source>
</reference>
<keyword evidence="8 18" id="KW-0784">Thiamine biosynthesis</keyword>
<dbReference type="RefSeq" id="WP_159429501.1">
    <property type="nucleotide sequence ID" value="NZ_FQUI01000016.1"/>
</dbReference>
<comment type="subcellular location">
    <subcellularLocation>
        <location evidence="1 18">Cytoplasm</location>
    </subcellularLocation>
</comment>
<dbReference type="OrthoDB" id="9773948at2"/>
<dbReference type="SUPFAM" id="SSF143437">
    <property type="entry name" value="THUMP domain-like"/>
    <property type="match status" value="1"/>
</dbReference>
<evidence type="ECO:0000256" key="4">
    <source>
        <dbReference type="ARBA" id="ARBA00022679"/>
    </source>
</evidence>
<gene>
    <name evidence="18" type="primary">thiI</name>
    <name evidence="20" type="ORF">SAMN02745164_01194</name>
</gene>
<dbReference type="GO" id="GO:0052837">
    <property type="term" value="P:thiazole biosynthetic process"/>
    <property type="evidence" value="ECO:0007669"/>
    <property type="project" value="TreeGrafter"/>
</dbReference>
<dbReference type="InterPro" id="IPR003720">
    <property type="entry name" value="tRNA_STrfase"/>
</dbReference>
<dbReference type="InterPro" id="IPR054173">
    <property type="entry name" value="ThiI_fer"/>
</dbReference>
<feature type="binding site" evidence="18">
    <location>
        <position position="265"/>
    </location>
    <ligand>
        <name>ATP</name>
        <dbReference type="ChEBI" id="CHEBI:30616"/>
    </ligand>
</feature>
<dbReference type="PROSITE" id="PS51165">
    <property type="entry name" value="THUMP"/>
    <property type="match status" value="1"/>
</dbReference>
<dbReference type="InterPro" id="IPR014729">
    <property type="entry name" value="Rossmann-like_a/b/a_fold"/>
</dbReference>
<dbReference type="CDD" id="cd01712">
    <property type="entry name" value="PPase_ThiI"/>
    <property type="match status" value="1"/>
</dbReference>
<dbReference type="SMART" id="SM00981">
    <property type="entry name" value="THUMP"/>
    <property type="match status" value="1"/>
</dbReference>
<dbReference type="NCBIfam" id="TIGR00342">
    <property type="entry name" value="tRNA uracil 4-sulfurtransferase ThiI"/>
    <property type="match status" value="1"/>
</dbReference>
<dbReference type="GO" id="GO:0005524">
    <property type="term" value="F:ATP binding"/>
    <property type="evidence" value="ECO:0007669"/>
    <property type="project" value="UniProtKB-UniRule"/>
</dbReference>
<evidence type="ECO:0000256" key="7">
    <source>
        <dbReference type="ARBA" id="ARBA00022884"/>
    </source>
</evidence>
<accession>A0A1M4WJF0</accession>
<evidence type="ECO:0000256" key="17">
    <source>
        <dbReference type="ARBA" id="ARBA00080570"/>
    </source>
</evidence>
<comment type="function">
    <text evidence="11 18">Catalyzes the ATP-dependent transfer of a sulfur to tRNA to produce 4-thiouridine in position 8 of tRNAs, which functions as a near-UV photosensor. Also catalyzes the transfer of sulfur to the sulfur carrier protein ThiS, forming ThiS-thiocarboxylate. This is a step in the synthesis of thiazole, in the thiamine biosynthesis pathway. The sulfur is donated as persulfide by IscS.</text>
</comment>
<evidence type="ECO:0000256" key="3">
    <source>
        <dbReference type="ARBA" id="ARBA00022555"/>
    </source>
</evidence>
<dbReference type="Pfam" id="PF02926">
    <property type="entry name" value="THUMP"/>
    <property type="match status" value="1"/>
</dbReference>
<dbReference type="Pfam" id="PF02568">
    <property type="entry name" value="ThiI"/>
    <property type="match status" value="1"/>
</dbReference>
<dbReference type="GO" id="GO:0009228">
    <property type="term" value="P:thiamine biosynthetic process"/>
    <property type="evidence" value="ECO:0007669"/>
    <property type="project" value="UniProtKB-KW"/>
</dbReference>
<comment type="catalytic activity">
    <reaction evidence="10 18">
        <text>[ThiS sulfur-carrier protein]-C-terminal Gly-Gly-AMP + S-sulfanyl-L-cysteinyl-[cysteine desulfurase] + AH2 = [ThiS sulfur-carrier protein]-C-terminal-Gly-aminoethanethioate + L-cysteinyl-[cysteine desulfurase] + A + AMP + 2 H(+)</text>
        <dbReference type="Rhea" id="RHEA:43340"/>
        <dbReference type="Rhea" id="RHEA-COMP:12157"/>
        <dbReference type="Rhea" id="RHEA-COMP:12158"/>
        <dbReference type="Rhea" id="RHEA-COMP:12910"/>
        <dbReference type="Rhea" id="RHEA-COMP:19908"/>
        <dbReference type="ChEBI" id="CHEBI:13193"/>
        <dbReference type="ChEBI" id="CHEBI:15378"/>
        <dbReference type="ChEBI" id="CHEBI:17499"/>
        <dbReference type="ChEBI" id="CHEBI:29950"/>
        <dbReference type="ChEBI" id="CHEBI:61963"/>
        <dbReference type="ChEBI" id="CHEBI:90618"/>
        <dbReference type="ChEBI" id="CHEBI:232372"/>
        <dbReference type="ChEBI" id="CHEBI:456215"/>
    </reaction>
</comment>
<evidence type="ECO:0000256" key="2">
    <source>
        <dbReference type="ARBA" id="ARBA00022490"/>
    </source>
</evidence>
<feature type="binding site" evidence="18">
    <location>
        <position position="296"/>
    </location>
    <ligand>
        <name>ATP</name>
        <dbReference type="ChEBI" id="CHEBI:30616"/>
    </ligand>
</feature>
<dbReference type="EMBL" id="FQUI01000016">
    <property type="protein sequence ID" value="SHE81280.1"/>
    <property type="molecule type" value="Genomic_DNA"/>
</dbReference>
<evidence type="ECO:0000256" key="18">
    <source>
        <dbReference type="HAMAP-Rule" id="MF_00021"/>
    </source>
</evidence>
<comment type="pathway">
    <text evidence="18">Cofactor biosynthesis; thiamine diphosphate biosynthesis.</text>
</comment>
<dbReference type="Pfam" id="PF22025">
    <property type="entry name" value="ThiI_fer"/>
    <property type="match status" value="1"/>
</dbReference>
<dbReference type="GO" id="GO:0140741">
    <property type="term" value="F:tRNA-uracil-4 sulfurtransferase activity"/>
    <property type="evidence" value="ECO:0007669"/>
    <property type="project" value="UniProtKB-EC"/>
</dbReference>
<dbReference type="CDD" id="cd11716">
    <property type="entry name" value="THUMP_ThiI"/>
    <property type="match status" value="1"/>
</dbReference>
<evidence type="ECO:0000256" key="16">
    <source>
        <dbReference type="ARBA" id="ARBA00077849"/>
    </source>
</evidence>
<evidence type="ECO:0000256" key="15">
    <source>
        <dbReference type="ARBA" id="ARBA00075337"/>
    </source>
</evidence>
<dbReference type="AlphaFoldDB" id="A0A1M4WJF0"/>
<dbReference type="PANTHER" id="PTHR43209">
    <property type="entry name" value="TRNA SULFURTRANSFERASE"/>
    <property type="match status" value="1"/>
</dbReference>
<comment type="catalytic activity">
    <reaction evidence="9 18">
        <text>[ThiI sulfur-carrier protein]-S-sulfanyl-L-cysteine + a uridine in tRNA + 2 reduced [2Fe-2S]-[ferredoxin] + ATP + H(+) = [ThiI sulfur-carrier protein]-L-cysteine + a 4-thiouridine in tRNA + 2 oxidized [2Fe-2S]-[ferredoxin] + AMP + diphosphate</text>
        <dbReference type="Rhea" id="RHEA:24176"/>
        <dbReference type="Rhea" id="RHEA-COMP:10000"/>
        <dbReference type="Rhea" id="RHEA-COMP:10001"/>
        <dbReference type="Rhea" id="RHEA-COMP:13337"/>
        <dbReference type="Rhea" id="RHEA-COMP:13338"/>
        <dbReference type="Rhea" id="RHEA-COMP:13339"/>
        <dbReference type="Rhea" id="RHEA-COMP:13340"/>
        <dbReference type="ChEBI" id="CHEBI:15378"/>
        <dbReference type="ChEBI" id="CHEBI:29950"/>
        <dbReference type="ChEBI" id="CHEBI:30616"/>
        <dbReference type="ChEBI" id="CHEBI:33019"/>
        <dbReference type="ChEBI" id="CHEBI:33737"/>
        <dbReference type="ChEBI" id="CHEBI:33738"/>
        <dbReference type="ChEBI" id="CHEBI:61963"/>
        <dbReference type="ChEBI" id="CHEBI:65315"/>
        <dbReference type="ChEBI" id="CHEBI:136798"/>
        <dbReference type="ChEBI" id="CHEBI:456215"/>
        <dbReference type="EC" id="2.8.1.4"/>
    </reaction>
</comment>
<evidence type="ECO:0000313" key="21">
    <source>
        <dbReference type="Proteomes" id="UP000184334"/>
    </source>
</evidence>
<evidence type="ECO:0000256" key="14">
    <source>
        <dbReference type="ARBA" id="ARBA00071867"/>
    </source>
</evidence>
<feature type="domain" description="THUMP" evidence="19">
    <location>
        <begin position="59"/>
        <end position="164"/>
    </location>
</feature>
<dbReference type="GO" id="GO:0000049">
    <property type="term" value="F:tRNA binding"/>
    <property type="evidence" value="ECO:0007669"/>
    <property type="project" value="UniProtKB-UniRule"/>
</dbReference>
<feature type="binding site" evidence="18">
    <location>
        <position position="287"/>
    </location>
    <ligand>
        <name>ATP</name>
        <dbReference type="ChEBI" id="CHEBI:30616"/>
    </ligand>
</feature>
<dbReference type="InterPro" id="IPR020536">
    <property type="entry name" value="ThiI_AANH"/>
</dbReference>
<keyword evidence="6 18" id="KW-0067">ATP-binding</keyword>
<evidence type="ECO:0000256" key="13">
    <source>
        <dbReference type="ARBA" id="ARBA00066827"/>
    </source>
</evidence>
<keyword evidence="5 18" id="KW-0547">Nucleotide-binding</keyword>
<comment type="similarity">
    <text evidence="12 18">Belongs to the ThiI family.</text>
</comment>
<dbReference type="GO" id="GO:0002937">
    <property type="term" value="P:tRNA 4-thiouridine biosynthesis"/>
    <property type="evidence" value="ECO:0007669"/>
    <property type="project" value="TreeGrafter"/>
</dbReference>
<dbReference type="Gene3D" id="3.30.2130.30">
    <property type="match status" value="1"/>
</dbReference>
<feature type="binding site" evidence="18">
    <location>
        <begin position="207"/>
        <end position="208"/>
    </location>
    <ligand>
        <name>ATP</name>
        <dbReference type="ChEBI" id="CHEBI:30616"/>
    </ligand>
</feature>
<evidence type="ECO:0000256" key="5">
    <source>
        <dbReference type="ARBA" id="ARBA00022741"/>
    </source>
</evidence>
<evidence type="ECO:0000256" key="12">
    <source>
        <dbReference type="ARBA" id="ARBA00061472"/>
    </source>
</evidence>
<dbReference type="Proteomes" id="UP000184334">
    <property type="component" value="Unassembled WGS sequence"/>
</dbReference>
<dbReference type="PANTHER" id="PTHR43209:SF1">
    <property type="entry name" value="TRNA SULFURTRANSFERASE"/>
    <property type="match status" value="1"/>
</dbReference>
<evidence type="ECO:0000256" key="11">
    <source>
        <dbReference type="ARBA" id="ARBA00058382"/>
    </source>
</evidence>
<dbReference type="FunFam" id="3.40.50.620:FF:000053">
    <property type="entry name" value="Probable tRNA sulfurtransferase"/>
    <property type="match status" value="1"/>
</dbReference>
<name>A0A1M4WJF0_MARH1</name>
<keyword evidence="7 18" id="KW-0694">RNA-binding</keyword>
<dbReference type="STRING" id="1122195.SAMN02745164_01194"/>
<evidence type="ECO:0000256" key="8">
    <source>
        <dbReference type="ARBA" id="ARBA00022977"/>
    </source>
</evidence>
<dbReference type="GO" id="GO:0004810">
    <property type="term" value="F:CCA tRNA nucleotidyltransferase activity"/>
    <property type="evidence" value="ECO:0007669"/>
    <property type="project" value="InterPro"/>
</dbReference>
<dbReference type="InterPro" id="IPR049962">
    <property type="entry name" value="THUMP_ThiI"/>
</dbReference>
<evidence type="ECO:0000256" key="6">
    <source>
        <dbReference type="ARBA" id="ARBA00022840"/>
    </source>
</evidence>
<dbReference type="GO" id="GO:0005829">
    <property type="term" value="C:cytosol"/>
    <property type="evidence" value="ECO:0007669"/>
    <property type="project" value="TreeGrafter"/>
</dbReference>
<evidence type="ECO:0000256" key="1">
    <source>
        <dbReference type="ARBA" id="ARBA00004496"/>
    </source>
</evidence>
<keyword evidence="3 18" id="KW-0820">tRNA-binding</keyword>
<evidence type="ECO:0000256" key="10">
    <source>
        <dbReference type="ARBA" id="ARBA00052330"/>
    </source>
</evidence>
<sequence length="408" mass="46729">MYDFVVIKYSEIGTKGKNRRIFESKLMNNIVLQLNHKVSAKKIYGRIIVTPKENEKIDESLLNSLKKVFGIKSISPAIQVKKDYEDIKNKIIWLLKEKKIERGTFKIVARRTDKTFPIRSFDLNKNLGADILNEFSELKVDVHKPNYLIRVEIRQELSFIYFENIECFAGYPVGAGGKASIMLSGGIDSPVAAWTMMKRGLKLNAISFYSPPSNNEKTITKLLELSKRLSEFYPFNFYHYIIPFTNVQLAIKNLKAESYSLILQRRSMLRIASVLAKHTKSTALITGENLGQVASQTLENMISISKATDMLILRPLIGYEKLEIVKKAQEIGTYDISIWPYKDSCVAFLPKSPATKSFPNKMKKLETKIENFSELELDALNNSLVYVIKNGKIIENYIFSEKEVIDYE</sequence>
<organism evidence="20 21">
    <name type="scientific">Marinitoga hydrogenitolerans (strain DSM 16785 / JCM 12826 / AT1271)</name>
    <dbReference type="NCBI Taxonomy" id="1122195"/>
    <lineage>
        <taxon>Bacteria</taxon>
        <taxon>Thermotogati</taxon>
        <taxon>Thermotogota</taxon>
        <taxon>Thermotogae</taxon>
        <taxon>Petrotogales</taxon>
        <taxon>Petrotogaceae</taxon>
        <taxon>Marinitoga</taxon>
    </lineage>
</organism>
<keyword evidence="21" id="KW-1185">Reference proteome</keyword>
<evidence type="ECO:0000259" key="19">
    <source>
        <dbReference type="PROSITE" id="PS51165"/>
    </source>
</evidence>